<evidence type="ECO:0000256" key="13">
    <source>
        <dbReference type="PROSITE-ProRule" id="PRU00775"/>
    </source>
</evidence>
<dbReference type="InterPro" id="IPR001297">
    <property type="entry name" value="PBS_linker_dom"/>
</dbReference>
<evidence type="ECO:0000256" key="5">
    <source>
        <dbReference type="ARBA" id="ARBA00022549"/>
    </source>
</evidence>
<keyword evidence="17" id="KW-1185">Reference proteome</keyword>
<dbReference type="Proteomes" id="UP001154265">
    <property type="component" value="Unassembled WGS sequence"/>
</dbReference>
<dbReference type="PANTHER" id="PTHR34011">
    <property type="entry name" value="PHYCOBILISOME 32.1 KDA LINKER POLYPEPTIDE, PHYCOCYANIN-ASSOCIATED, ROD 2-RELATED"/>
    <property type="match status" value="1"/>
</dbReference>
<dbReference type="PANTHER" id="PTHR34011:SF6">
    <property type="entry name" value="PHYCOBILIPROTEIN APCE"/>
    <property type="match status" value="1"/>
</dbReference>
<evidence type="ECO:0000256" key="6">
    <source>
        <dbReference type="ARBA" id="ARBA00022737"/>
    </source>
</evidence>
<name>A0ABT6EXC3_9SYNE</name>
<evidence type="ECO:0000256" key="7">
    <source>
        <dbReference type="ARBA" id="ARBA00022738"/>
    </source>
</evidence>
<feature type="domain" description="PBS-linker" evidence="15">
    <location>
        <begin position="256"/>
        <end position="436"/>
    </location>
</feature>
<evidence type="ECO:0000256" key="12">
    <source>
        <dbReference type="ARBA" id="ARBA00023307"/>
    </source>
</evidence>
<keyword evidence="10" id="KW-0472">Membrane</keyword>
<dbReference type="Pfam" id="PF00427">
    <property type="entry name" value="PBS_linker_poly"/>
    <property type="match status" value="4"/>
</dbReference>
<evidence type="ECO:0000256" key="14">
    <source>
        <dbReference type="SAM" id="MobiDB-lite"/>
    </source>
</evidence>
<dbReference type="CDD" id="cd12128">
    <property type="entry name" value="PBP_PBS-LCM"/>
    <property type="match status" value="1"/>
</dbReference>
<evidence type="ECO:0000256" key="1">
    <source>
        <dbReference type="ARBA" id="ARBA00004445"/>
    </source>
</evidence>
<dbReference type="InterPro" id="IPR038255">
    <property type="entry name" value="PBS_linker_sf"/>
</dbReference>
<evidence type="ECO:0000313" key="17">
    <source>
        <dbReference type="Proteomes" id="UP001154265"/>
    </source>
</evidence>
<keyword evidence="9" id="KW-0793">Thylakoid</keyword>
<dbReference type="InterPro" id="IPR038719">
    <property type="entry name" value="Phycobilisome_asu/bsu_sf"/>
</dbReference>
<evidence type="ECO:0000256" key="3">
    <source>
        <dbReference type="ARBA" id="ARBA00018674"/>
    </source>
</evidence>
<protein>
    <recommendedName>
        <fullName evidence="3">Phycobiliprotein ApcE</fullName>
    </recommendedName>
</protein>
<evidence type="ECO:0000313" key="16">
    <source>
        <dbReference type="EMBL" id="MDG2990431.1"/>
    </source>
</evidence>
<gene>
    <name evidence="16" type="ORF">L3556_05710</name>
</gene>
<keyword evidence="11" id="KW-0456">Lyase</keyword>
<keyword evidence="5" id="KW-0042">Antenna complex</keyword>
<dbReference type="Gene3D" id="1.10.3130.20">
    <property type="entry name" value="Phycobilisome linker domain"/>
    <property type="match status" value="4"/>
</dbReference>
<dbReference type="EMBL" id="JAKKUT010000002">
    <property type="protein sequence ID" value="MDG2990431.1"/>
    <property type="molecule type" value="Genomic_DNA"/>
</dbReference>
<feature type="region of interest" description="Disordered" evidence="14">
    <location>
        <begin position="491"/>
        <end position="512"/>
    </location>
</feature>
<organism evidence="16 17">
    <name type="scientific">Candidatus Synechococcus calcipolaris G9</name>
    <dbReference type="NCBI Taxonomy" id="1497997"/>
    <lineage>
        <taxon>Bacteria</taxon>
        <taxon>Bacillati</taxon>
        <taxon>Cyanobacteriota</taxon>
        <taxon>Cyanophyceae</taxon>
        <taxon>Synechococcales</taxon>
        <taxon>Synechococcaceae</taxon>
        <taxon>Synechococcus</taxon>
    </lineage>
</organism>
<dbReference type="InterPro" id="IPR009050">
    <property type="entry name" value="Globin-like_sf"/>
</dbReference>
<evidence type="ECO:0000256" key="11">
    <source>
        <dbReference type="ARBA" id="ARBA00023239"/>
    </source>
</evidence>
<evidence type="ECO:0000256" key="2">
    <source>
        <dbReference type="ARBA" id="ARBA00008182"/>
    </source>
</evidence>
<keyword evidence="4" id="KW-0602">Photosynthesis</keyword>
<feature type="domain" description="PBS-linker" evidence="15">
    <location>
        <begin position="717"/>
        <end position="894"/>
    </location>
</feature>
<dbReference type="Gene3D" id="1.10.490.20">
    <property type="entry name" value="Phycocyanins"/>
    <property type="match status" value="1"/>
</dbReference>
<dbReference type="SUPFAM" id="SSF46458">
    <property type="entry name" value="Globin-like"/>
    <property type="match status" value="1"/>
</dbReference>
<evidence type="ECO:0000256" key="8">
    <source>
        <dbReference type="ARBA" id="ARBA00022991"/>
    </source>
</evidence>
<keyword evidence="6" id="KW-0677">Repeat</keyword>
<dbReference type="InterPro" id="IPR012128">
    <property type="entry name" value="Phycobilisome_asu/bsu"/>
</dbReference>
<keyword evidence="7 13" id="KW-0605">Phycobilisome</keyword>
<reference evidence="16" key="2">
    <citation type="submission" date="2022-01" db="EMBL/GenBank/DDBJ databases">
        <authorList>
            <person name="Zivanovic Y."/>
            <person name="Moreira D."/>
            <person name="Lopez-Garcia P."/>
        </authorList>
    </citation>
    <scope>NUCLEOTIDE SEQUENCE</scope>
    <source>
        <strain evidence="16">G9</strain>
    </source>
</reference>
<reference evidence="16" key="1">
    <citation type="journal article" date="2022" name="Genome Biol. Evol.">
        <title>A New Gene Family Diagnostic for Intracellular Biomineralization of Amorphous Ca Carbonates by Cyanobacteria.</title>
        <authorList>
            <person name="Benzerara K."/>
            <person name="Duprat E."/>
            <person name="Bitard-Feildel T."/>
            <person name="Caumes G."/>
            <person name="Cassier-Chauvat C."/>
            <person name="Chauvat F."/>
            <person name="Dezi M."/>
            <person name="Diop S.I."/>
            <person name="Gaschignard G."/>
            <person name="Gorgen S."/>
            <person name="Gugger M."/>
            <person name="Lopez-Garcia P."/>
            <person name="Millet M."/>
            <person name="Skouri-Panet F."/>
            <person name="Moreira D."/>
            <person name="Callebaut I."/>
        </authorList>
    </citation>
    <scope>NUCLEOTIDE SEQUENCE</scope>
    <source>
        <strain evidence="16">G9</strain>
    </source>
</reference>
<proteinExistence type="inferred from homology"/>
<evidence type="ECO:0000256" key="9">
    <source>
        <dbReference type="ARBA" id="ARBA00023078"/>
    </source>
</evidence>
<comment type="similarity">
    <text evidence="13">Belongs to the phycobilisome linker protein family.</text>
</comment>
<comment type="caution">
    <text evidence="16">The sequence shown here is derived from an EMBL/GenBank/DDBJ whole genome shotgun (WGS) entry which is preliminary data.</text>
</comment>
<comment type="similarity">
    <text evidence="2">Belongs to the phycobiliprotein family.</text>
</comment>
<keyword evidence="12" id="KW-0089">Bile pigment</keyword>
<dbReference type="RefSeq" id="WP_277866342.1">
    <property type="nucleotide sequence ID" value="NZ_JAKKUT010000002.1"/>
</dbReference>
<comment type="subcellular location">
    <subcellularLocation>
        <location evidence="1">Cellular thylakoid membrane</location>
        <topology evidence="1">Peripheral membrane protein</topology>
        <orientation evidence="1">Cytoplasmic side</orientation>
    </subcellularLocation>
</comment>
<evidence type="ECO:0000256" key="10">
    <source>
        <dbReference type="ARBA" id="ARBA00023136"/>
    </source>
</evidence>
<keyword evidence="8" id="KW-0157">Chromophore</keyword>
<evidence type="ECO:0000259" key="15">
    <source>
        <dbReference type="PROSITE" id="PS51445"/>
    </source>
</evidence>
<accession>A0ABT6EXC3</accession>
<feature type="domain" description="PBS-linker" evidence="15">
    <location>
        <begin position="521"/>
        <end position="700"/>
    </location>
</feature>
<dbReference type="Pfam" id="PF00502">
    <property type="entry name" value="Phycobilisome"/>
    <property type="match status" value="2"/>
</dbReference>
<sequence>MVVKASGGSSVARPQLYQTVPVSTIIQAEQQDRFLNRGELDELAVYLRSGNKRIEIATTLTRNAEIIVSRAANTIFVGGSPMAFLSRPVSEDAPQFTKGTTGQAIDMKEAMALGTATYVDTRGGFLEGLRSVFSAGGGGATPSGFKPINIARYGPVRMQKSLRDLDWFLRYTTYAIVAGDPSIIAVNTRGLREVIEAACSIDATIAALQEMKRAALSYVQGDKEATAIVDQYFGILLNEFIAPAPSDKLRQRSSSDLQGLQLPQIYFNAAERRPKFVMKPGLSSSEKNEVIKAAYRQIFERDISRAYSLGISDLESKVKDGSISMKEFVRRLAKSPLYRKNFFDPYINSRALELAFRHILGRGPSSREEVQTYFSVVSTGGLAALVDALVDSQEYSDYFGEETVPYLRGLGQEAQECRNWGAQQDLLKYSAPFRKVPQFITTFAAQDQPLPDQHPYGSGNDPLEIQFGAIFPKETKSPSARPQPFSKDTRRILINNGPGINNQLSNPSSRGVAPGSLGPKVFKLDQLPSMNARIGKRTIATGTTSVKFSESATQSVIRAAYLQVFGRAVYEGQRQKVAEIKLENGEITVREFVRILAKSNLFRSLYWTPLYVTKAVEYIHRRLLGRPTYGRQEINKYFDIASKKGLYGLVDAILDSPEYSETFNEDTVPYERYLTPQGLALRSLRTGSIGDTGTKAETGGTPLFVALGTVDEMRTEPAIAFRANQGVSKQRQQTKVFKLTQLNDKANLQQVVQAAYRQVFERDIAPYVIRNEFSDLESKLGNGEISVKEFVEALGFSALYQKEFYTPYPNTKVIELGTKHFLGRAPLNQAEIRKYNQILATQGLKAFINALVTSAEYGEVFGEDTVPYRRFPTLPAANFPNTEKLYNQLTKQSEAIVVPSFSPVKPTMDSSKLPLMSQAMADQAAQARQMDPSKPRFVELGRSFQNGDGQSVEVGVGTSRRRPSRIYRMTVGTPGPEAELVINAIYCQVMDVFSGKVPSQFRRSDLESRLRNGEISVREFVRTLASSDIYRNRFYTPYPNTKVIEFLFRHLLGRAPATQAEIRQYNKLLADQGLKAAVEAIIDSGEYARYFGEDVVPYKRFPTLPAGNYLGSVKADADLVKQSWSGLSPSLVGSQTTGRA</sequence>
<dbReference type="PROSITE" id="PS51445">
    <property type="entry name" value="PBS_LINKER"/>
    <property type="match status" value="4"/>
</dbReference>
<evidence type="ECO:0000256" key="4">
    <source>
        <dbReference type="ARBA" id="ARBA00022531"/>
    </source>
</evidence>
<feature type="compositionally biased region" description="Polar residues" evidence="14">
    <location>
        <begin position="498"/>
        <end position="509"/>
    </location>
</feature>
<feature type="domain" description="PBS-linker" evidence="15">
    <location>
        <begin position="947"/>
        <end position="1128"/>
    </location>
</feature>